<dbReference type="HOGENOM" id="CLU_086431_0_0_1"/>
<protein>
    <submittedName>
        <fullName evidence="1">Uncharacterized protein</fullName>
    </submittedName>
</protein>
<feature type="non-terminal residue" evidence="1">
    <location>
        <position position="1"/>
    </location>
</feature>
<dbReference type="STRING" id="336722.F9XQQ9"/>
<dbReference type="AlphaFoldDB" id="F9XQQ9"/>
<dbReference type="GeneID" id="13400379"/>
<dbReference type="OMA" id="TCRNSAE"/>
<keyword evidence="2" id="KW-1185">Reference proteome</keyword>
<dbReference type="Proteomes" id="UP000008062">
    <property type="component" value="Chromosome 14"/>
</dbReference>
<evidence type="ECO:0000313" key="2">
    <source>
        <dbReference type="Proteomes" id="UP000008062"/>
    </source>
</evidence>
<reference evidence="1 2" key="1">
    <citation type="journal article" date="2011" name="PLoS Genet.">
        <title>Finished genome of the fungal wheat pathogen Mycosphaerella graminicola reveals dispensome structure, chromosome plasticity, and stealth pathogenesis.</title>
        <authorList>
            <person name="Goodwin S.B."/>
            <person name="Ben M'barek S."/>
            <person name="Dhillon B."/>
            <person name="Wittenberg A.H.J."/>
            <person name="Crane C.F."/>
            <person name="Hane J.K."/>
            <person name="Foster A.J."/>
            <person name="Van der Lee T.A.J."/>
            <person name="Grimwood J."/>
            <person name="Aerts A."/>
            <person name="Antoniw J."/>
            <person name="Bailey A."/>
            <person name="Bluhm B."/>
            <person name="Bowler J."/>
            <person name="Bristow J."/>
            <person name="van der Burgt A."/>
            <person name="Canto-Canche B."/>
            <person name="Churchill A.C.L."/>
            <person name="Conde-Ferraez L."/>
            <person name="Cools H.J."/>
            <person name="Coutinho P.M."/>
            <person name="Csukai M."/>
            <person name="Dehal P."/>
            <person name="De Wit P."/>
            <person name="Donzelli B."/>
            <person name="van de Geest H.C."/>
            <person name="van Ham R.C.H.J."/>
            <person name="Hammond-Kosack K.E."/>
            <person name="Henrissat B."/>
            <person name="Kilian A."/>
            <person name="Kobayashi A.K."/>
            <person name="Koopmann E."/>
            <person name="Kourmpetis Y."/>
            <person name="Kuzniar A."/>
            <person name="Lindquist E."/>
            <person name="Lombard V."/>
            <person name="Maliepaard C."/>
            <person name="Martins N."/>
            <person name="Mehrabi R."/>
            <person name="Nap J.P.H."/>
            <person name="Ponomarenko A."/>
            <person name="Rudd J.J."/>
            <person name="Salamov A."/>
            <person name="Schmutz J."/>
            <person name="Schouten H.J."/>
            <person name="Shapiro H."/>
            <person name="Stergiopoulos I."/>
            <person name="Torriani S.F.F."/>
            <person name="Tu H."/>
            <person name="de Vries R.P."/>
            <person name="Waalwijk C."/>
            <person name="Ware S.B."/>
            <person name="Wiebenga A."/>
            <person name="Zwiers L.-H."/>
            <person name="Oliver R.P."/>
            <person name="Grigoriev I.V."/>
            <person name="Kema G.H.J."/>
        </authorList>
    </citation>
    <scope>NUCLEOTIDE SEQUENCE [LARGE SCALE GENOMIC DNA]</scope>
    <source>
        <strain evidence="2">CBS 115943 / IPO323</strain>
    </source>
</reference>
<name>F9XQQ9_ZYMTI</name>
<proteinExistence type="predicted"/>
<dbReference type="EMBL" id="CM001209">
    <property type="protein sequence ID" value="EGP82441.1"/>
    <property type="molecule type" value="Genomic_DNA"/>
</dbReference>
<evidence type="ECO:0000313" key="1">
    <source>
        <dbReference type="EMBL" id="EGP82441.1"/>
    </source>
</evidence>
<sequence length="227" mass="26063">FTCSNGALTTADYLMSDCIGDKIPKDPDVLADFGYFPWFVENRPLIFPPVPQIHAVTDNDISEHYYKPAKFLLEPRDRLKPVKSLEPSTKRDCFIFAALIIQSQHPSPELHGPYYDFGFCACRNEAEESTLGVLYQQLIVGDIHQPQRWYWGDMPTSDAYAARFSDFCQAFENQDLIQFMDNNGMKQQRSSIRHLETYLNAPKETRHSPVWKLLTFLKSGDAECPPT</sequence>
<gene>
    <name evidence="1" type="ORF">MYCGRDRAFT_27363</name>
</gene>
<dbReference type="OrthoDB" id="4851849at2759"/>
<dbReference type="eggNOG" id="ENOG502S8AN">
    <property type="taxonomic scope" value="Eukaryota"/>
</dbReference>
<dbReference type="RefSeq" id="XP_003847465.1">
    <property type="nucleotide sequence ID" value="XM_003847417.1"/>
</dbReference>
<organism evidence="1 2">
    <name type="scientific">Zymoseptoria tritici (strain CBS 115943 / IPO323)</name>
    <name type="common">Speckled leaf blotch fungus</name>
    <name type="synonym">Septoria tritici</name>
    <dbReference type="NCBI Taxonomy" id="336722"/>
    <lineage>
        <taxon>Eukaryota</taxon>
        <taxon>Fungi</taxon>
        <taxon>Dikarya</taxon>
        <taxon>Ascomycota</taxon>
        <taxon>Pezizomycotina</taxon>
        <taxon>Dothideomycetes</taxon>
        <taxon>Dothideomycetidae</taxon>
        <taxon>Mycosphaerellales</taxon>
        <taxon>Mycosphaerellaceae</taxon>
        <taxon>Zymoseptoria</taxon>
    </lineage>
</organism>
<accession>F9XQQ9</accession>
<dbReference type="InParanoid" id="F9XQQ9"/>
<feature type="non-terminal residue" evidence="1">
    <location>
        <position position="227"/>
    </location>
</feature>
<dbReference type="KEGG" id="ztr:MYCGRDRAFT_27363"/>